<dbReference type="AlphaFoldDB" id="A0A0D7AP80"/>
<feature type="compositionally biased region" description="Acidic residues" evidence="1">
    <location>
        <begin position="274"/>
        <end position="293"/>
    </location>
</feature>
<evidence type="ECO:0000313" key="2">
    <source>
        <dbReference type="EMBL" id="KIY53574.1"/>
    </source>
</evidence>
<gene>
    <name evidence="2" type="ORF">FISHEDRAFT_68788</name>
</gene>
<feature type="compositionally biased region" description="Basic and acidic residues" evidence="1">
    <location>
        <begin position="248"/>
        <end position="266"/>
    </location>
</feature>
<dbReference type="Proteomes" id="UP000054144">
    <property type="component" value="Unassembled WGS sequence"/>
</dbReference>
<evidence type="ECO:0000256" key="1">
    <source>
        <dbReference type="SAM" id="MobiDB-lite"/>
    </source>
</evidence>
<organism evidence="2 3">
    <name type="scientific">Fistulina hepatica ATCC 64428</name>
    <dbReference type="NCBI Taxonomy" id="1128425"/>
    <lineage>
        <taxon>Eukaryota</taxon>
        <taxon>Fungi</taxon>
        <taxon>Dikarya</taxon>
        <taxon>Basidiomycota</taxon>
        <taxon>Agaricomycotina</taxon>
        <taxon>Agaricomycetes</taxon>
        <taxon>Agaricomycetidae</taxon>
        <taxon>Agaricales</taxon>
        <taxon>Fistulinaceae</taxon>
        <taxon>Fistulina</taxon>
    </lineage>
</organism>
<sequence>MGYNQGHSISGHQVPFATICAEVLDRILSNFEYHKREYDHTSYDVYLPFTLVNHHWYAVANRRLYLHVASREAYNTEILLNTLRTRPDLAGTRVTGIVASGSFRQVRSYEGLKRSGRQPTITLVRYDYASQDSLTAVHASVSDSGSSRTLRDMAQYSCAFTTSNLRPWKGARAQNRGRSITAKSPIEYFHYRGSAEHMLELVDVLSSLDVLPTLRVLQPSHKDPRSGPQTVLLARDVLVNPQSWYPCDDPRERDAYGPSEPLKEKVLNYYGDNSDSDDDEEDDDSFDEDQSAE</sequence>
<keyword evidence="3" id="KW-1185">Reference proteome</keyword>
<reference evidence="2 3" key="1">
    <citation type="journal article" date="2015" name="Fungal Genet. Biol.">
        <title>Evolution of novel wood decay mechanisms in Agaricales revealed by the genome sequences of Fistulina hepatica and Cylindrobasidium torrendii.</title>
        <authorList>
            <person name="Floudas D."/>
            <person name="Held B.W."/>
            <person name="Riley R."/>
            <person name="Nagy L.G."/>
            <person name="Koehler G."/>
            <person name="Ransdell A.S."/>
            <person name="Younus H."/>
            <person name="Chow J."/>
            <person name="Chiniquy J."/>
            <person name="Lipzen A."/>
            <person name="Tritt A."/>
            <person name="Sun H."/>
            <person name="Haridas S."/>
            <person name="LaButti K."/>
            <person name="Ohm R.A."/>
            <person name="Kues U."/>
            <person name="Blanchette R.A."/>
            <person name="Grigoriev I.V."/>
            <person name="Minto R.E."/>
            <person name="Hibbett D.S."/>
        </authorList>
    </citation>
    <scope>NUCLEOTIDE SEQUENCE [LARGE SCALE GENOMIC DNA]</scope>
    <source>
        <strain evidence="2 3">ATCC 64428</strain>
    </source>
</reference>
<name>A0A0D7AP80_9AGAR</name>
<accession>A0A0D7AP80</accession>
<dbReference type="OrthoDB" id="3062575at2759"/>
<protein>
    <submittedName>
        <fullName evidence="2">Uncharacterized protein</fullName>
    </submittedName>
</protein>
<dbReference type="EMBL" id="KN881606">
    <property type="protein sequence ID" value="KIY53574.1"/>
    <property type="molecule type" value="Genomic_DNA"/>
</dbReference>
<evidence type="ECO:0000313" key="3">
    <source>
        <dbReference type="Proteomes" id="UP000054144"/>
    </source>
</evidence>
<proteinExistence type="predicted"/>
<feature type="region of interest" description="Disordered" evidence="1">
    <location>
        <begin position="244"/>
        <end position="293"/>
    </location>
</feature>